<comment type="caution">
    <text evidence="1">The sequence shown here is derived from an EMBL/GenBank/DDBJ whole genome shotgun (WGS) entry which is preliminary data.</text>
</comment>
<reference evidence="1" key="1">
    <citation type="submission" date="2021-08" db="EMBL/GenBank/DDBJ databases">
        <title>Prevotella lacticifex sp. nov., isolated from rumen of cow.</title>
        <authorList>
            <person name="Shinkai T."/>
            <person name="Ikeyama N."/>
            <person name="Kumagai M."/>
            <person name="Ohmori H."/>
            <person name="Sakamoto M."/>
            <person name="Ohkuma M."/>
            <person name="Mitsumori M."/>
        </authorList>
    </citation>
    <scope>NUCLEOTIDE SEQUENCE</scope>
    <source>
        <strain evidence="1">DSM 11371</strain>
    </source>
</reference>
<dbReference type="Proteomes" id="UP000887043">
    <property type="component" value="Unassembled WGS sequence"/>
</dbReference>
<proteinExistence type="predicted"/>
<evidence type="ECO:0000313" key="2">
    <source>
        <dbReference type="Proteomes" id="UP000887043"/>
    </source>
</evidence>
<dbReference type="AlphaFoldDB" id="A0AA37MIA3"/>
<dbReference type="GeneID" id="72480510"/>
<sequence>MNRYITVLLVVLAATGVEAQKYESALKLAMADMSFQEALLQPEAKALEQDILSVIKAIKEASEEEHIKQTTFSNACIFTDITSPRLVSVSAKIEIPSYAKCEKGYFYTIFIRGPTA</sequence>
<organism evidence="1 2">
    <name type="scientific">Segatella bryantii</name>
    <name type="common">Prevotella bryantii</name>
    <dbReference type="NCBI Taxonomy" id="77095"/>
    <lineage>
        <taxon>Bacteria</taxon>
        <taxon>Pseudomonadati</taxon>
        <taxon>Bacteroidota</taxon>
        <taxon>Bacteroidia</taxon>
        <taxon>Bacteroidales</taxon>
        <taxon>Prevotellaceae</taxon>
        <taxon>Segatella</taxon>
    </lineage>
</organism>
<accession>A0AA37MIA3</accession>
<dbReference type="EMBL" id="BPTR01000001">
    <property type="protein sequence ID" value="GJG26456.1"/>
    <property type="molecule type" value="Genomic_DNA"/>
</dbReference>
<name>A0AA37MIA3_SEGBR</name>
<gene>
    <name evidence="1" type="ORF">PRRU23_01560</name>
</gene>
<evidence type="ECO:0000313" key="1">
    <source>
        <dbReference type="EMBL" id="GJG26456.1"/>
    </source>
</evidence>
<dbReference type="RefSeq" id="WP_223918683.1">
    <property type="nucleotide sequence ID" value="NZ_BPTR01000001.1"/>
</dbReference>
<protein>
    <submittedName>
        <fullName evidence="1">Uncharacterized protein</fullName>
    </submittedName>
</protein>